<comment type="caution">
    <text evidence="1">The sequence shown here is derived from an EMBL/GenBank/DDBJ whole genome shotgun (WGS) entry which is preliminary data.</text>
</comment>
<keyword evidence="2" id="KW-1185">Reference proteome</keyword>
<accession>A0ABD0VNQ9</accession>
<dbReference type="EMBL" id="JANQDX010000005">
    <property type="protein sequence ID" value="KAL0924267.1"/>
    <property type="molecule type" value="Genomic_DNA"/>
</dbReference>
<name>A0ABD0VNQ9_DENTH</name>
<dbReference type="AlphaFoldDB" id="A0ABD0VNQ9"/>
<organism evidence="1 2">
    <name type="scientific">Dendrobium thyrsiflorum</name>
    <name type="common">Pinecone-like raceme dendrobium</name>
    <name type="synonym">Orchid</name>
    <dbReference type="NCBI Taxonomy" id="117978"/>
    <lineage>
        <taxon>Eukaryota</taxon>
        <taxon>Viridiplantae</taxon>
        <taxon>Streptophyta</taxon>
        <taxon>Embryophyta</taxon>
        <taxon>Tracheophyta</taxon>
        <taxon>Spermatophyta</taxon>
        <taxon>Magnoliopsida</taxon>
        <taxon>Liliopsida</taxon>
        <taxon>Asparagales</taxon>
        <taxon>Orchidaceae</taxon>
        <taxon>Epidendroideae</taxon>
        <taxon>Malaxideae</taxon>
        <taxon>Dendrobiinae</taxon>
        <taxon>Dendrobium</taxon>
    </lineage>
</organism>
<reference evidence="1 2" key="1">
    <citation type="journal article" date="2024" name="Plant Biotechnol. J.">
        <title>Dendrobium thyrsiflorum genome and its molecular insights into genes involved in important horticultural traits.</title>
        <authorList>
            <person name="Chen B."/>
            <person name="Wang J.Y."/>
            <person name="Zheng P.J."/>
            <person name="Li K.L."/>
            <person name="Liang Y.M."/>
            <person name="Chen X.F."/>
            <person name="Zhang C."/>
            <person name="Zhao X."/>
            <person name="He X."/>
            <person name="Zhang G.Q."/>
            <person name="Liu Z.J."/>
            <person name="Xu Q."/>
        </authorList>
    </citation>
    <scope>NUCLEOTIDE SEQUENCE [LARGE SCALE GENOMIC DNA]</scope>
    <source>
        <strain evidence="1">GZMU011</strain>
    </source>
</reference>
<gene>
    <name evidence="1" type="ORF">M5K25_005082</name>
</gene>
<sequence>MSVAVALVSPVSASFFPLDRFQMGSSSSSLYNLCFFFLPTDFRICASSFPTFCNGCRCLVVYFQHFLYHIPEIRYLSFHGGHSFLHCDFNLNCDTVLTVTTSEGRDFPF</sequence>
<proteinExistence type="predicted"/>
<evidence type="ECO:0000313" key="2">
    <source>
        <dbReference type="Proteomes" id="UP001552299"/>
    </source>
</evidence>
<dbReference type="Proteomes" id="UP001552299">
    <property type="component" value="Unassembled WGS sequence"/>
</dbReference>
<evidence type="ECO:0000313" key="1">
    <source>
        <dbReference type="EMBL" id="KAL0924267.1"/>
    </source>
</evidence>
<evidence type="ECO:0008006" key="3">
    <source>
        <dbReference type="Google" id="ProtNLM"/>
    </source>
</evidence>
<protein>
    <recommendedName>
        <fullName evidence="3">Secreted protein</fullName>
    </recommendedName>
</protein>